<reference evidence="3" key="1">
    <citation type="submission" date="2021-01" db="EMBL/GenBank/DDBJ databases">
        <authorList>
            <person name="Corre E."/>
            <person name="Pelletier E."/>
            <person name="Niang G."/>
            <person name="Scheremetjew M."/>
            <person name="Finn R."/>
            <person name="Kale V."/>
            <person name="Holt S."/>
            <person name="Cochrane G."/>
            <person name="Meng A."/>
            <person name="Brown T."/>
            <person name="Cohen L."/>
        </authorList>
    </citation>
    <scope>NUCLEOTIDE SEQUENCE</scope>
    <source>
        <strain evidence="3">CCMP 2712</strain>
    </source>
</reference>
<keyword evidence="2" id="KW-0732">Signal</keyword>
<evidence type="ECO:0000313" key="3">
    <source>
        <dbReference type="EMBL" id="CAE2192387.1"/>
    </source>
</evidence>
<proteinExistence type="predicted"/>
<feature type="compositionally biased region" description="Basic residues" evidence="1">
    <location>
        <begin position="166"/>
        <end position="190"/>
    </location>
</feature>
<feature type="region of interest" description="Disordered" evidence="1">
    <location>
        <begin position="127"/>
        <end position="190"/>
    </location>
</feature>
<accession>A0A7S4LZW8</accession>
<evidence type="ECO:0000256" key="2">
    <source>
        <dbReference type="SAM" id="SignalP"/>
    </source>
</evidence>
<organism evidence="3">
    <name type="scientific">Guillardia theta</name>
    <name type="common">Cryptophyte</name>
    <name type="synonym">Cryptomonas phi</name>
    <dbReference type="NCBI Taxonomy" id="55529"/>
    <lineage>
        <taxon>Eukaryota</taxon>
        <taxon>Cryptophyceae</taxon>
        <taxon>Pyrenomonadales</taxon>
        <taxon>Geminigeraceae</taxon>
        <taxon>Guillardia</taxon>
    </lineage>
</organism>
<name>A0A7S4LZW8_GUITH</name>
<evidence type="ECO:0000256" key="1">
    <source>
        <dbReference type="SAM" id="MobiDB-lite"/>
    </source>
</evidence>
<sequence length="221" mass="24386">MSLSRDLVAVMAALALVVLVVYEKNQDSHILLQLSSGWSWGERPAAGQLTPESVSDYSLKAKLYQQAAKEAEKEARLALGHKYDAEELRSASVDIDKNIAKLKKPVAHTSKKILASLAGSLRQYAQALSPSEQDDGQQARGGQEHVASHTPAASARTWERLEAAKEHKRTSLRMRSRVRPTRRHASRSRARPGVFPAFAGRQIKSRPFNLLGNLQMDVEAV</sequence>
<feature type="signal peptide" evidence="2">
    <location>
        <begin position="1"/>
        <end position="22"/>
    </location>
</feature>
<protein>
    <submittedName>
        <fullName evidence="3">Uncharacterized protein</fullName>
    </submittedName>
</protein>
<feature type="chain" id="PRO_5031464267" evidence="2">
    <location>
        <begin position="23"/>
        <end position="221"/>
    </location>
</feature>
<dbReference type="AlphaFoldDB" id="A0A7S4LZW8"/>
<dbReference type="EMBL" id="HBKN01001966">
    <property type="protein sequence ID" value="CAE2192387.1"/>
    <property type="molecule type" value="Transcribed_RNA"/>
</dbReference>
<gene>
    <name evidence="3" type="ORF">GTHE00462_LOCUS1698</name>
</gene>